<protein>
    <recommendedName>
        <fullName evidence="2">Reverse transcriptase domain-containing protein</fullName>
    </recommendedName>
</protein>
<accession>A0A4Z0A747</accession>
<dbReference type="OrthoDB" id="3250101at2759"/>
<feature type="compositionally biased region" description="Basic residues" evidence="1">
    <location>
        <begin position="1"/>
        <end position="10"/>
    </location>
</feature>
<dbReference type="STRING" id="135208.A0A4Z0A747"/>
<feature type="compositionally biased region" description="Polar residues" evidence="1">
    <location>
        <begin position="27"/>
        <end position="50"/>
    </location>
</feature>
<evidence type="ECO:0000313" key="3">
    <source>
        <dbReference type="EMBL" id="TFY82167.1"/>
    </source>
</evidence>
<dbReference type="Proteomes" id="UP000298061">
    <property type="component" value="Unassembled WGS sequence"/>
</dbReference>
<reference evidence="3 4" key="1">
    <citation type="submission" date="2019-02" db="EMBL/GenBank/DDBJ databases">
        <title>Genome sequencing of the rare red list fungi Hericium alpestre (H. flagellum).</title>
        <authorList>
            <person name="Buettner E."/>
            <person name="Kellner H."/>
        </authorList>
    </citation>
    <scope>NUCLEOTIDE SEQUENCE [LARGE SCALE GENOMIC DNA]</scope>
    <source>
        <strain evidence="3 4">DSM 108284</strain>
    </source>
</reference>
<proteinExistence type="predicted"/>
<feature type="domain" description="Reverse transcriptase" evidence="2">
    <location>
        <begin position="88"/>
        <end position="152"/>
    </location>
</feature>
<dbReference type="Gene3D" id="3.10.10.10">
    <property type="entry name" value="HIV Type 1 Reverse Transcriptase, subunit A, domain 1"/>
    <property type="match status" value="1"/>
</dbReference>
<gene>
    <name evidence="3" type="ORF">EWM64_g1841</name>
</gene>
<dbReference type="EMBL" id="SFCI01000135">
    <property type="protein sequence ID" value="TFY82167.1"/>
    <property type="molecule type" value="Genomic_DNA"/>
</dbReference>
<dbReference type="PANTHER" id="PTHR24559:SF440">
    <property type="entry name" value="RIBONUCLEASE H"/>
    <property type="match status" value="1"/>
</dbReference>
<organism evidence="3 4">
    <name type="scientific">Hericium alpestre</name>
    <dbReference type="NCBI Taxonomy" id="135208"/>
    <lineage>
        <taxon>Eukaryota</taxon>
        <taxon>Fungi</taxon>
        <taxon>Dikarya</taxon>
        <taxon>Basidiomycota</taxon>
        <taxon>Agaricomycotina</taxon>
        <taxon>Agaricomycetes</taxon>
        <taxon>Russulales</taxon>
        <taxon>Hericiaceae</taxon>
        <taxon>Hericium</taxon>
    </lineage>
</organism>
<evidence type="ECO:0000256" key="1">
    <source>
        <dbReference type="SAM" id="MobiDB-lite"/>
    </source>
</evidence>
<dbReference type="PANTHER" id="PTHR24559">
    <property type="entry name" value="TRANSPOSON TY3-I GAG-POL POLYPROTEIN"/>
    <property type="match status" value="1"/>
</dbReference>
<name>A0A4Z0A747_9AGAM</name>
<evidence type="ECO:0000259" key="2">
    <source>
        <dbReference type="Pfam" id="PF00078"/>
    </source>
</evidence>
<sequence length="163" mass="18251">MASSKPKPRRSSSSSSFKQAVLPFASTKRTASATNPGTSKPTKAKQQPISIRTLSTEQKDLNSFLDDHVKKGYIHPSKSPMASPFFFIKKKDGKLRPVQDYCALNKGTIKNEYPLPLISELVDKLKGAKVFSKMDVRWGYNNVRIKEECYEVYVATLLSYVGL</sequence>
<dbReference type="SUPFAM" id="SSF56672">
    <property type="entry name" value="DNA/RNA polymerases"/>
    <property type="match status" value="1"/>
</dbReference>
<dbReference type="Pfam" id="PF00078">
    <property type="entry name" value="RVT_1"/>
    <property type="match status" value="1"/>
</dbReference>
<keyword evidence="4" id="KW-1185">Reference proteome</keyword>
<dbReference type="InterPro" id="IPR000477">
    <property type="entry name" value="RT_dom"/>
</dbReference>
<dbReference type="InterPro" id="IPR043502">
    <property type="entry name" value="DNA/RNA_pol_sf"/>
</dbReference>
<dbReference type="Gene3D" id="3.30.70.270">
    <property type="match status" value="1"/>
</dbReference>
<dbReference type="InterPro" id="IPR053134">
    <property type="entry name" value="RNA-dir_DNA_polymerase"/>
</dbReference>
<dbReference type="InterPro" id="IPR043128">
    <property type="entry name" value="Rev_trsase/Diguanyl_cyclase"/>
</dbReference>
<evidence type="ECO:0000313" key="4">
    <source>
        <dbReference type="Proteomes" id="UP000298061"/>
    </source>
</evidence>
<dbReference type="AlphaFoldDB" id="A0A4Z0A747"/>
<feature type="region of interest" description="Disordered" evidence="1">
    <location>
        <begin position="1"/>
        <end position="50"/>
    </location>
</feature>
<comment type="caution">
    <text evidence="3">The sequence shown here is derived from an EMBL/GenBank/DDBJ whole genome shotgun (WGS) entry which is preliminary data.</text>
</comment>
<dbReference type="CDD" id="cd01647">
    <property type="entry name" value="RT_LTR"/>
    <property type="match status" value="1"/>
</dbReference>